<sequence>VKRLFEPATYFHRNKRVQASWNIDRAERALAIAVYIFEKDVEAKPNCKQCDKSIGPTPGSRCIVPSGEILGGACTNCVYSGHRLACSFVRAIEREELAKKEAQKKNGELRPLTPELLRKMQFAELEVLLRILRNAIEERQEMIRSGQASRSTP</sequence>
<feature type="non-terminal residue" evidence="1">
    <location>
        <position position="1"/>
    </location>
</feature>
<dbReference type="Pfam" id="PF12511">
    <property type="entry name" value="DUF3716"/>
    <property type="match status" value="1"/>
</dbReference>
<keyword evidence="2" id="KW-1185">Reference proteome</keyword>
<name>A0AAN7HM41_9PEZI</name>
<proteinExistence type="predicted"/>
<reference evidence="1" key="1">
    <citation type="journal article" date="2023" name="Mol. Phylogenet. Evol.">
        <title>Genome-scale phylogeny and comparative genomics of the fungal order Sordariales.</title>
        <authorList>
            <person name="Hensen N."/>
            <person name="Bonometti L."/>
            <person name="Westerberg I."/>
            <person name="Brannstrom I.O."/>
            <person name="Guillou S."/>
            <person name="Cros-Aarteil S."/>
            <person name="Calhoun S."/>
            <person name="Haridas S."/>
            <person name="Kuo A."/>
            <person name="Mondo S."/>
            <person name="Pangilinan J."/>
            <person name="Riley R."/>
            <person name="LaButti K."/>
            <person name="Andreopoulos B."/>
            <person name="Lipzen A."/>
            <person name="Chen C."/>
            <person name="Yan M."/>
            <person name="Daum C."/>
            <person name="Ng V."/>
            <person name="Clum A."/>
            <person name="Steindorff A."/>
            <person name="Ohm R.A."/>
            <person name="Martin F."/>
            <person name="Silar P."/>
            <person name="Natvig D.O."/>
            <person name="Lalanne C."/>
            <person name="Gautier V."/>
            <person name="Ament-Velasquez S.L."/>
            <person name="Kruys A."/>
            <person name="Hutchinson M.I."/>
            <person name="Powell A.J."/>
            <person name="Barry K."/>
            <person name="Miller A.N."/>
            <person name="Grigoriev I.V."/>
            <person name="Debuchy R."/>
            <person name="Gladieux P."/>
            <person name="Hiltunen Thoren M."/>
            <person name="Johannesson H."/>
        </authorList>
    </citation>
    <scope>NUCLEOTIDE SEQUENCE</scope>
    <source>
        <strain evidence="1">CBS 359.72</strain>
    </source>
</reference>
<dbReference type="InterPro" id="IPR022190">
    <property type="entry name" value="DUF3716"/>
</dbReference>
<evidence type="ECO:0000313" key="1">
    <source>
        <dbReference type="EMBL" id="KAK4246290.1"/>
    </source>
</evidence>
<protein>
    <submittedName>
        <fullName evidence="1">Uncharacterized protein</fullName>
    </submittedName>
</protein>
<gene>
    <name evidence="1" type="ORF">C7999DRAFT_15607</name>
</gene>
<dbReference type="EMBL" id="MU857678">
    <property type="protein sequence ID" value="KAK4246290.1"/>
    <property type="molecule type" value="Genomic_DNA"/>
</dbReference>
<accession>A0AAN7HM41</accession>
<dbReference type="AlphaFoldDB" id="A0AAN7HM41"/>
<reference evidence="1" key="2">
    <citation type="submission" date="2023-05" db="EMBL/GenBank/DDBJ databases">
        <authorList>
            <consortium name="Lawrence Berkeley National Laboratory"/>
            <person name="Steindorff A."/>
            <person name="Hensen N."/>
            <person name="Bonometti L."/>
            <person name="Westerberg I."/>
            <person name="Brannstrom I.O."/>
            <person name="Guillou S."/>
            <person name="Cros-Aarteil S."/>
            <person name="Calhoun S."/>
            <person name="Haridas S."/>
            <person name="Kuo A."/>
            <person name="Mondo S."/>
            <person name="Pangilinan J."/>
            <person name="Riley R."/>
            <person name="Labutti K."/>
            <person name="Andreopoulos B."/>
            <person name="Lipzen A."/>
            <person name="Chen C."/>
            <person name="Yanf M."/>
            <person name="Daum C."/>
            <person name="Ng V."/>
            <person name="Clum A."/>
            <person name="Ohm R."/>
            <person name="Martin F."/>
            <person name="Silar P."/>
            <person name="Natvig D."/>
            <person name="Lalanne C."/>
            <person name="Gautier V."/>
            <person name="Ament-Velasquez S.L."/>
            <person name="Kruys A."/>
            <person name="Hutchinson M.I."/>
            <person name="Powell A.J."/>
            <person name="Barry K."/>
            <person name="Miller A.N."/>
            <person name="Grigoriev I.V."/>
            <person name="Debuchy R."/>
            <person name="Gladieux P."/>
            <person name="Thoren M.H."/>
            <person name="Johannesson H."/>
        </authorList>
    </citation>
    <scope>NUCLEOTIDE SEQUENCE</scope>
    <source>
        <strain evidence="1">CBS 359.72</strain>
    </source>
</reference>
<dbReference type="Proteomes" id="UP001303647">
    <property type="component" value="Unassembled WGS sequence"/>
</dbReference>
<comment type="caution">
    <text evidence="1">The sequence shown here is derived from an EMBL/GenBank/DDBJ whole genome shotgun (WGS) entry which is preliminary data.</text>
</comment>
<organism evidence="1 2">
    <name type="scientific">Corynascus novoguineensis</name>
    <dbReference type="NCBI Taxonomy" id="1126955"/>
    <lineage>
        <taxon>Eukaryota</taxon>
        <taxon>Fungi</taxon>
        <taxon>Dikarya</taxon>
        <taxon>Ascomycota</taxon>
        <taxon>Pezizomycotina</taxon>
        <taxon>Sordariomycetes</taxon>
        <taxon>Sordariomycetidae</taxon>
        <taxon>Sordariales</taxon>
        <taxon>Chaetomiaceae</taxon>
        <taxon>Corynascus</taxon>
    </lineage>
</organism>
<evidence type="ECO:0000313" key="2">
    <source>
        <dbReference type="Proteomes" id="UP001303647"/>
    </source>
</evidence>